<accession>A0A699TPC5</accession>
<proteinExistence type="predicted"/>
<dbReference type="AlphaFoldDB" id="A0A699TPC5"/>
<protein>
    <submittedName>
        <fullName evidence="1">Uncharacterized protein</fullName>
    </submittedName>
</protein>
<organism evidence="1">
    <name type="scientific">Tanacetum cinerariifolium</name>
    <name type="common">Dalmatian daisy</name>
    <name type="synonym">Chrysanthemum cinerariifolium</name>
    <dbReference type="NCBI Taxonomy" id="118510"/>
    <lineage>
        <taxon>Eukaryota</taxon>
        <taxon>Viridiplantae</taxon>
        <taxon>Streptophyta</taxon>
        <taxon>Embryophyta</taxon>
        <taxon>Tracheophyta</taxon>
        <taxon>Spermatophyta</taxon>
        <taxon>Magnoliopsida</taxon>
        <taxon>eudicotyledons</taxon>
        <taxon>Gunneridae</taxon>
        <taxon>Pentapetalae</taxon>
        <taxon>asterids</taxon>
        <taxon>campanulids</taxon>
        <taxon>Asterales</taxon>
        <taxon>Asteraceae</taxon>
        <taxon>Asteroideae</taxon>
        <taxon>Anthemideae</taxon>
        <taxon>Anthemidinae</taxon>
        <taxon>Tanacetum</taxon>
    </lineage>
</organism>
<dbReference type="EMBL" id="BKCJ011266947">
    <property type="protein sequence ID" value="GFD12622.1"/>
    <property type="molecule type" value="Genomic_DNA"/>
</dbReference>
<reference evidence="1" key="1">
    <citation type="journal article" date="2019" name="Sci. Rep.">
        <title>Draft genome of Tanacetum cinerariifolium, the natural source of mosquito coil.</title>
        <authorList>
            <person name="Yamashiro T."/>
            <person name="Shiraishi A."/>
            <person name="Satake H."/>
            <person name="Nakayama K."/>
        </authorList>
    </citation>
    <scope>NUCLEOTIDE SEQUENCE</scope>
</reference>
<name>A0A699TPC5_TANCI</name>
<gene>
    <name evidence="1" type="ORF">Tci_884591</name>
</gene>
<sequence>IDVGVDVKDEVKNEVESSDRGTMKVGLDMIARIDIPNGMLMPDAVEHLEQVEEGLQDIYDHVIEIHL</sequence>
<comment type="caution">
    <text evidence="1">The sequence shown here is derived from an EMBL/GenBank/DDBJ whole genome shotgun (WGS) entry which is preliminary data.</text>
</comment>
<evidence type="ECO:0000313" key="1">
    <source>
        <dbReference type="EMBL" id="GFD12622.1"/>
    </source>
</evidence>
<feature type="non-terminal residue" evidence="1">
    <location>
        <position position="1"/>
    </location>
</feature>